<sequence>MKNEKTKSIFIKRRKKEYSVSNCSAITPNSAFINSPNSKYRRENKSYLKDIEKSFKNKSSRDIYSAARPLVLSPQSAVGPTGPGSNISSIEQSVRYPPTAAAAVAARQYDIAQQVFSQHTAAMAKLLGSLRPPGMIGGSKPKVATPQVVNKIETYKRENPTIFAWEIREKLIAENVCTNSTAPSVSSINRILRNRAAERAAADFARAAGYTFYGPYQAMGWPNAAVAAANPIWGSALPSGLPAAAYGSSAAAAQALSLHQAHQEKLHCQQLQASPTASIHDDIDYREIRDAPSGNSSVGDQRLSSPDPPFTSSYDNCFLGSIPDILFFSHKLFLFSCFFVA</sequence>
<dbReference type="PROSITE" id="PS51057">
    <property type="entry name" value="PAIRED_2"/>
    <property type="match status" value="1"/>
</dbReference>
<dbReference type="InterPro" id="IPR009057">
    <property type="entry name" value="Homeodomain-like_sf"/>
</dbReference>
<dbReference type="Gene3D" id="1.10.10.10">
    <property type="entry name" value="Winged helix-like DNA-binding domain superfamily/Winged helix DNA-binding domain"/>
    <property type="match status" value="1"/>
</dbReference>
<feature type="domain" description="Paired" evidence="8">
    <location>
        <begin position="73"/>
        <end position="195"/>
    </location>
</feature>
<evidence type="ECO:0000256" key="1">
    <source>
        <dbReference type="ARBA" id="ARBA00004123"/>
    </source>
</evidence>
<evidence type="ECO:0000256" key="4">
    <source>
        <dbReference type="ARBA" id="ARBA00023015"/>
    </source>
</evidence>
<keyword evidence="10" id="KW-1185">Reference proteome</keyword>
<dbReference type="PANTHER" id="PTHR45636:SF50">
    <property type="entry name" value="EYEGONE, ISOFORM A-RELATED"/>
    <property type="match status" value="1"/>
</dbReference>
<dbReference type="Proteomes" id="UP000326759">
    <property type="component" value="Unassembled WGS sequence"/>
</dbReference>
<dbReference type="SMART" id="SM00351">
    <property type="entry name" value="PAX"/>
    <property type="match status" value="1"/>
</dbReference>
<accession>A0A5N5SV98</accession>
<evidence type="ECO:0000313" key="10">
    <source>
        <dbReference type="Proteomes" id="UP000326759"/>
    </source>
</evidence>
<keyword evidence="2" id="KW-0217">Developmental protein</keyword>
<keyword evidence="7" id="KW-0539">Nucleus</keyword>
<dbReference type="EMBL" id="SEYY01020100">
    <property type="protein sequence ID" value="KAB7497589.1"/>
    <property type="molecule type" value="Genomic_DNA"/>
</dbReference>
<dbReference type="Pfam" id="PF00292">
    <property type="entry name" value="PAX"/>
    <property type="match status" value="1"/>
</dbReference>
<evidence type="ECO:0000256" key="5">
    <source>
        <dbReference type="ARBA" id="ARBA00023125"/>
    </source>
</evidence>
<dbReference type="GO" id="GO:0000981">
    <property type="term" value="F:DNA-binding transcription factor activity, RNA polymerase II-specific"/>
    <property type="evidence" value="ECO:0007669"/>
    <property type="project" value="TreeGrafter"/>
</dbReference>
<evidence type="ECO:0000313" key="9">
    <source>
        <dbReference type="EMBL" id="KAB7497589.1"/>
    </source>
</evidence>
<dbReference type="OrthoDB" id="3225452at2759"/>
<evidence type="ECO:0000259" key="8">
    <source>
        <dbReference type="PROSITE" id="PS51057"/>
    </source>
</evidence>
<dbReference type="PANTHER" id="PTHR45636">
    <property type="entry name" value="PAIRED BOX PROTEIN PAX-6-RELATED-RELATED"/>
    <property type="match status" value="1"/>
</dbReference>
<keyword evidence="6" id="KW-0804">Transcription</keyword>
<dbReference type="GO" id="GO:0000978">
    <property type="term" value="F:RNA polymerase II cis-regulatory region sequence-specific DNA binding"/>
    <property type="evidence" value="ECO:0007669"/>
    <property type="project" value="TreeGrafter"/>
</dbReference>
<evidence type="ECO:0000256" key="2">
    <source>
        <dbReference type="ARBA" id="ARBA00022473"/>
    </source>
</evidence>
<comment type="subcellular location">
    <subcellularLocation>
        <location evidence="1">Nucleus</location>
    </subcellularLocation>
</comment>
<keyword evidence="5" id="KW-0238">DNA-binding</keyword>
<gene>
    <name evidence="9" type="primary">pax8_0</name>
    <name evidence="9" type="ORF">Anas_03604</name>
</gene>
<dbReference type="GO" id="GO:0005634">
    <property type="term" value="C:nucleus"/>
    <property type="evidence" value="ECO:0007669"/>
    <property type="project" value="UniProtKB-SubCell"/>
</dbReference>
<dbReference type="SUPFAM" id="SSF46689">
    <property type="entry name" value="Homeodomain-like"/>
    <property type="match status" value="1"/>
</dbReference>
<evidence type="ECO:0000256" key="7">
    <source>
        <dbReference type="ARBA" id="ARBA00023242"/>
    </source>
</evidence>
<dbReference type="InterPro" id="IPR036388">
    <property type="entry name" value="WH-like_DNA-bd_sf"/>
</dbReference>
<dbReference type="InterPro" id="IPR043565">
    <property type="entry name" value="PAX_fam"/>
</dbReference>
<evidence type="ECO:0000256" key="6">
    <source>
        <dbReference type="ARBA" id="ARBA00023163"/>
    </source>
</evidence>
<evidence type="ECO:0000256" key="3">
    <source>
        <dbReference type="ARBA" id="ARBA00022724"/>
    </source>
</evidence>
<dbReference type="InterPro" id="IPR001523">
    <property type="entry name" value="Paired_dom"/>
</dbReference>
<keyword evidence="4" id="KW-0805">Transcription regulation</keyword>
<proteinExistence type="predicted"/>
<organism evidence="9 10">
    <name type="scientific">Armadillidium nasatum</name>
    <dbReference type="NCBI Taxonomy" id="96803"/>
    <lineage>
        <taxon>Eukaryota</taxon>
        <taxon>Metazoa</taxon>
        <taxon>Ecdysozoa</taxon>
        <taxon>Arthropoda</taxon>
        <taxon>Crustacea</taxon>
        <taxon>Multicrustacea</taxon>
        <taxon>Malacostraca</taxon>
        <taxon>Eumalacostraca</taxon>
        <taxon>Peracarida</taxon>
        <taxon>Isopoda</taxon>
        <taxon>Oniscidea</taxon>
        <taxon>Crinocheta</taxon>
        <taxon>Armadillidiidae</taxon>
        <taxon>Armadillidium</taxon>
    </lineage>
</organism>
<protein>
    <submittedName>
        <fullName evidence="9">Paired box protein Pax-8</fullName>
    </submittedName>
</protein>
<reference evidence="9 10" key="1">
    <citation type="journal article" date="2019" name="PLoS Biol.">
        <title>Sex chromosomes control vertical transmission of feminizing Wolbachia symbionts in an isopod.</title>
        <authorList>
            <person name="Becking T."/>
            <person name="Chebbi M.A."/>
            <person name="Giraud I."/>
            <person name="Moumen B."/>
            <person name="Laverre T."/>
            <person name="Caubet Y."/>
            <person name="Peccoud J."/>
            <person name="Gilbert C."/>
            <person name="Cordaux R."/>
        </authorList>
    </citation>
    <scope>NUCLEOTIDE SEQUENCE [LARGE SCALE GENOMIC DNA]</scope>
    <source>
        <strain evidence="9">ANa2</strain>
        <tissue evidence="9">Whole body excluding digestive tract and cuticle</tissue>
    </source>
</reference>
<dbReference type="FunFam" id="1.10.10.10:FF:000003">
    <property type="entry name" value="Paired box protein Pax-6"/>
    <property type="match status" value="1"/>
</dbReference>
<comment type="caution">
    <text evidence="9">The sequence shown here is derived from an EMBL/GenBank/DDBJ whole genome shotgun (WGS) entry which is preliminary data.</text>
</comment>
<name>A0A5N5SV98_9CRUS</name>
<keyword evidence="3" id="KW-0563">Paired box</keyword>
<dbReference type="AlphaFoldDB" id="A0A5N5SV98"/>